<organism evidence="1">
    <name type="scientific">uncultured Sulfurovum sp</name>
    <dbReference type="NCBI Taxonomy" id="269237"/>
    <lineage>
        <taxon>Bacteria</taxon>
        <taxon>Pseudomonadati</taxon>
        <taxon>Campylobacterota</taxon>
        <taxon>Epsilonproteobacteria</taxon>
        <taxon>Campylobacterales</taxon>
        <taxon>Sulfurovaceae</taxon>
        <taxon>Sulfurovum</taxon>
        <taxon>environmental samples</taxon>
    </lineage>
</organism>
<accession>A0A6S6TQK2</accession>
<dbReference type="AlphaFoldDB" id="A0A6S6TQK2"/>
<proteinExistence type="predicted"/>
<gene>
    <name evidence="1" type="ORF">HELGO_WM19741</name>
</gene>
<evidence type="ECO:0000313" key="1">
    <source>
        <dbReference type="EMBL" id="CAA6817296.1"/>
    </source>
</evidence>
<dbReference type="EMBL" id="CACVAR010000276">
    <property type="protein sequence ID" value="CAA6817296.1"/>
    <property type="molecule type" value="Genomic_DNA"/>
</dbReference>
<reference evidence="1" key="1">
    <citation type="submission" date="2020-01" db="EMBL/GenBank/DDBJ databases">
        <authorList>
            <person name="Meier V. D."/>
            <person name="Meier V D."/>
        </authorList>
    </citation>
    <scope>NUCLEOTIDE SEQUENCE</scope>
    <source>
        <strain evidence="1">HLG_WM_MAG_03</strain>
    </source>
</reference>
<name>A0A6S6TQK2_9BACT</name>
<protein>
    <submittedName>
        <fullName evidence="1">Uncharacterized protein</fullName>
    </submittedName>
</protein>
<sequence length="120" mass="14434">MKKIILITATILTHHILYADVMNKTYKPYKPMYSYSYSYSRLINLNNYSLKYLEMKKEHKKVVRLLENANKTISDLEFRIQALEKNSNYWKNKANKRMTPNAKAKREEALKKMREQLKVK</sequence>